<evidence type="ECO:0000259" key="5">
    <source>
        <dbReference type="Pfam" id="PF02055"/>
    </source>
</evidence>
<dbReference type="InterPro" id="IPR033453">
    <property type="entry name" value="Glyco_hydro_30_TIM-barrel"/>
</dbReference>
<dbReference type="EMBL" id="AP023086">
    <property type="protein sequence ID" value="BCD96262.1"/>
    <property type="molecule type" value="Genomic_DNA"/>
</dbReference>
<dbReference type="SUPFAM" id="SSF51445">
    <property type="entry name" value="(Trans)glycosidases"/>
    <property type="match status" value="1"/>
</dbReference>
<keyword evidence="3 4" id="KW-0378">Hydrolase</keyword>
<evidence type="ECO:0000256" key="3">
    <source>
        <dbReference type="ARBA" id="ARBA00022801"/>
    </source>
</evidence>
<dbReference type="PROSITE" id="PS51257">
    <property type="entry name" value="PROKAR_LIPOPROTEIN"/>
    <property type="match status" value="1"/>
</dbReference>
<comment type="similarity">
    <text evidence="1 4">Belongs to the glycosyl hydrolase 30 family.</text>
</comment>
<dbReference type="InterPro" id="IPR001139">
    <property type="entry name" value="Glyco_hydro_30"/>
</dbReference>
<sequence length="597" mass="64264">MMLKQMARLAKKLLRGFEIIPSLILGLLLSACVAKSVSPTQERDTSPDAFMFNEAANAALGNIVQSNTVVIGGINTATPIAIKNGQFAIDGGRFRSSASNIFAGQSVQIQLQSAATPSTMQSAILTIGDFQASFTVTTLAGSAPTANAGEDQTVVLEHGQDTATVILDSSASHDEENDIVRAEWQLAGATIASTDALTAATATLSAGEHTIRLTLTDSENHSATDELLVRVTPPQLKTTTAWLTRGDQSALLARADIPASPSDAAIPATMTSITVNAEQRYQFMEGFGFALTQGAALAITQLDEHTQDALLHELFDPTEGNSIDVLRVPLGASDLSTSLYSFNNHAGDTAMQHFSLEGPDLEYKVPLLKKILAINPELKLMATPWSAPPWMKDNQSWVGGHLKPEYYAAYARYFVKYFDAMAAHGITFWALSPQNEPLHPHNEPSMEMFADEQLAFIEHHLGPALANSAHTLKILAYDHNCDRPDYAETVANGSQYVSGSAFHLYGGDISALTDVKNSTGKDVYFTEQWTGAAGSFDGDFGWHMENIVIGATRNWARTVIEWNIASTPPSQARGCLDCQGALAIDENSGQITRHVSY</sequence>
<dbReference type="KEGG" id="marq:MARGE09_P0461"/>
<protein>
    <recommendedName>
        <fullName evidence="5">Glycosyl hydrolase family 30 TIM-barrel domain-containing protein</fullName>
    </recommendedName>
</protein>
<evidence type="ECO:0000256" key="2">
    <source>
        <dbReference type="ARBA" id="ARBA00022729"/>
    </source>
</evidence>
<proteinExistence type="inferred from homology"/>
<dbReference type="PRINTS" id="PR00843">
    <property type="entry name" value="GLHYDRLASE30"/>
</dbReference>
<dbReference type="GO" id="GO:0004348">
    <property type="term" value="F:glucosylceramidase activity"/>
    <property type="evidence" value="ECO:0007669"/>
    <property type="project" value="InterPro"/>
</dbReference>
<dbReference type="Pfam" id="PF22352">
    <property type="entry name" value="K319L-like_PKD"/>
    <property type="match status" value="1"/>
</dbReference>
<evidence type="ECO:0000256" key="4">
    <source>
        <dbReference type="RuleBase" id="RU361188"/>
    </source>
</evidence>
<evidence type="ECO:0000313" key="7">
    <source>
        <dbReference type="Proteomes" id="UP001320119"/>
    </source>
</evidence>
<feature type="domain" description="Glycosyl hydrolase family 30 TIM-barrel" evidence="5">
    <location>
        <begin position="285"/>
        <end position="510"/>
    </location>
</feature>
<keyword evidence="4" id="KW-0326">Glycosidase</keyword>
<dbReference type="GO" id="GO:0006680">
    <property type="term" value="P:glucosylceramide catabolic process"/>
    <property type="evidence" value="ECO:0007669"/>
    <property type="project" value="TreeGrafter"/>
</dbReference>
<dbReference type="Pfam" id="PF02055">
    <property type="entry name" value="Glyco_hydro_30"/>
    <property type="match status" value="1"/>
</dbReference>
<evidence type="ECO:0000256" key="1">
    <source>
        <dbReference type="ARBA" id="ARBA00005382"/>
    </source>
</evidence>
<dbReference type="SUPFAM" id="SSF49299">
    <property type="entry name" value="PKD domain"/>
    <property type="match status" value="1"/>
</dbReference>
<evidence type="ECO:0000313" key="6">
    <source>
        <dbReference type="EMBL" id="BCD96262.1"/>
    </source>
</evidence>
<name>A0AAN1WET3_9GAMM</name>
<dbReference type="RefSeq" id="WP_236985765.1">
    <property type="nucleotide sequence ID" value="NZ_AP023086.1"/>
</dbReference>
<dbReference type="AlphaFoldDB" id="A0AAN1WET3"/>
<dbReference type="InterPro" id="IPR017853">
    <property type="entry name" value="GH"/>
</dbReference>
<keyword evidence="2" id="KW-0732">Signal</keyword>
<dbReference type="PANTHER" id="PTHR11069">
    <property type="entry name" value="GLUCOSYLCERAMIDASE"/>
    <property type="match status" value="1"/>
</dbReference>
<dbReference type="Proteomes" id="UP001320119">
    <property type="component" value="Chromosome"/>
</dbReference>
<dbReference type="Gene3D" id="3.20.20.80">
    <property type="entry name" value="Glycosidases"/>
    <property type="match status" value="1"/>
</dbReference>
<dbReference type="Gene3D" id="2.60.40.1180">
    <property type="entry name" value="Golgi alpha-mannosidase II"/>
    <property type="match status" value="1"/>
</dbReference>
<accession>A0AAN1WET3</accession>
<dbReference type="InterPro" id="IPR013783">
    <property type="entry name" value="Ig-like_fold"/>
</dbReference>
<keyword evidence="7" id="KW-1185">Reference proteome</keyword>
<dbReference type="InterPro" id="IPR035986">
    <property type="entry name" value="PKD_dom_sf"/>
</dbReference>
<organism evidence="6 7">
    <name type="scientific">Marinagarivorans cellulosilyticus</name>
    <dbReference type="NCBI Taxonomy" id="2721545"/>
    <lineage>
        <taxon>Bacteria</taxon>
        <taxon>Pseudomonadati</taxon>
        <taxon>Pseudomonadota</taxon>
        <taxon>Gammaproteobacteria</taxon>
        <taxon>Cellvibrionales</taxon>
        <taxon>Cellvibrionaceae</taxon>
        <taxon>Marinagarivorans</taxon>
    </lineage>
</organism>
<dbReference type="PANTHER" id="PTHR11069:SF23">
    <property type="entry name" value="LYSOSOMAL ACID GLUCOSYLCERAMIDASE"/>
    <property type="match status" value="1"/>
</dbReference>
<gene>
    <name evidence="6" type="ORF">MARGE09_P0461</name>
</gene>
<reference evidence="6 7" key="1">
    <citation type="journal article" date="2022" name="IScience">
        <title>An ultrasensitive nanofiber-based assay for enzymatic hydrolysis and deep-sea microbial degradation of cellulose.</title>
        <authorList>
            <person name="Tsudome M."/>
            <person name="Tachioka M."/>
            <person name="Miyazaki M."/>
            <person name="Uchimura K."/>
            <person name="Tsuda M."/>
            <person name="Takaki Y."/>
            <person name="Deguchi S."/>
        </authorList>
    </citation>
    <scope>NUCLEOTIDE SEQUENCE [LARGE SCALE GENOMIC DNA]</scope>
    <source>
        <strain evidence="6 7">GE09</strain>
    </source>
</reference>
<dbReference type="GO" id="GO:0016020">
    <property type="term" value="C:membrane"/>
    <property type="evidence" value="ECO:0007669"/>
    <property type="project" value="GOC"/>
</dbReference>
<dbReference type="Gene3D" id="2.60.40.10">
    <property type="entry name" value="Immunoglobulins"/>
    <property type="match status" value="1"/>
</dbReference>
<dbReference type="InterPro" id="IPR013780">
    <property type="entry name" value="Glyco_hydro_b"/>
</dbReference>